<comment type="caution">
    <text evidence="1">The sequence shown here is derived from an EMBL/GenBank/DDBJ whole genome shotgun (WGS) entry which is preliminary data.</text>
</comment>
<dbReference type="Proteomes" id="UP000215559">
    <property type="component" value="Unassembled WGS sequence"/>
</dbReference>
<evidence type="ECO:0000313" key="1">
    <source>
        <dbReference type="EMBL" id="OYD14741.1"/>
    </source>
</evidence>
<gene>
    <name evidence="1" type="ORF">CH330_07745</name>
</gene>
<dbReference type="EMBL" id="NOZP01000139">
    <property type="protein sequence ID" value="OYD14741.1"/>
    <property type="molecule type" value="Genomic_DNA"/>
</dbReference>
<sequence length="134" mass="15330">MIGKMPDDVIEAVLETIPLEFSVLDENDKVLAWNRHETRIFKRPGGVLGRDVRNCHPKRSLAKVEAILSEMKAGKRDRARFWIDLPIGPDKKKQKVLIEYYALRGRDGKYLGCLEASRNISEIQALTGEKRLLD</sequence>
<protein>
    <recommendedName>
        <fullName evidence="3">Diguanylate cyclase</fullName>
    </recommendedName>
</protein>
<reference evidence="1 2" key="1">
    <citation type="submission" date="2017-07" db="EMBL/GenBank/DDBJ databases">
        <title>Recovery of genomes from metagenomes via a dereplication, aggregation, and scoring strategy.</title>
        <authorList>
            <person name="Sieber C.M."/>
            <person name="Probst A.J."/>
            <person name="Sharrar A."/>
            <person name="Thomas B.C."/>
            <person name="Hess M."/>
            <person name="Tringe S.G."/>
            <person name="Banfield J.F."/>
        </authorList>
    </citation>
    <scope>NUCLEOTIDE SEQUENCE [LARGE SCALE GENOMIC DNA]</scope>
    <source>
        <strain evidence="1">JGI_Cruoil_03_51_56</strain>
    </source>
</reference>
<dbReference type="SUPFAM" id="SSF55785">
    <property type="entry name" value="PYP-like sensor domain (PAS domain)"/>
    <property type="match status" value="1"/>
</dbReference>
<dbReference type="AlphaFoldDB" id="A0A235BR90"/>
<dbReference type="Gene3D" id="3.30.450.20">
    <property type="entry name" value="PAS domain"/>
    <property type="match status" value="1"/>
</dbReference>
<dbReference type="InterPro" id="IPR035965">
    <property type="entry name" value="PAS-like_dom_sf"/>
</dbReference>
<evidence type="ECO:0008006" key="3">
    <source>
        <dbReference type="Google" id="ProtNLM"/>
    </source>
</evidence>
<name>A0A235BR90_UNCW3</name>
<evidence type="ECO:0000313" key="2">
    <source>
        <dbReference type="Proteomes" id="UP000215559"/>
    </source>
</evidence>
<proteinExistence type="predicted"/>
<accession>A0A235BR90</accession>
<dbReference type="Pfam" id="PF13596">
    <property type="entry name" value="PAS_10"/>
    <property type="match status" value="1"/>
</dbReference>
<organism evidence="1 2">
    <name type="scientific">candidate division WOR-3 bacterium JGI_Cruoil_03_51_56</name>
    <dbReference type="NCBI Taxonomy" id="1973747"/>
    <lineage>
        <taxon>Bacteria</taxon>
        <taxon>Bacteria division WOR-3</taxon>
    </lineage>
</organism>